<dbReference type="EMBL" id="JAVFKD010000012">
    <property type="protein sequence ID" value="KAK5993703.1"/>
    <property type="molecule type" value="Genomic_DNA"/>
</dbReference>
<dbReference type="Pfam" id="PF07993">
    <property type="entry name" value="NAD_binding_4"/>
    <property type="match status" value="1"/>
</dbReference>
<keyword evidence="1" id="KW-0521">NADP</keyword>
<evidence type="ECO:0000313" key="3">
    <source>
        <dbReference type="EMBL" id="KAK5993703.1"/>
    </source>
</evidence>
<comment type="catalytic activity">
    <reaction evidence="1">
        <text>a long-chain fatty acyl-CoA + 2 NADPH + 2 H(+) = a long-chain primary fatty alcohol + 2 NADP(+) + CoA</text>
        <dbReference type="Rhea" id="RHEA:52716"/>
        <dbReference type="ChEBI" id="CHEBI:15378"/>
        <dbReference type="ChEBI" id="CHEBI:57287"/>
        <dbReference type="ChEBI" id="CHEBI:57783"/>
        <dbReference type="ChEBI" id="CHEBI:58349"/>
        <dbReference type="ChEBI" id="CHEBI:77396"/>
        <dbReference type="ChEBI" id="CHEBI:83139"/>
        <dbReference type="EC" id="1.2.1.84"/>
    </reaction>
</comment>
<gene>
    <name evidence="3" type="ORF">PT974_07139</name>
</gene>
<dbReference type="Gene3D" id="3.40.50.720">
    <property type="entry name" value="NAD(P)-binding Rossmann-like Domain"/>
    <property type="match status" value="1"/>
</dbReference>
<dbReference type="Proteomes" id="UP001338125">
    <property type="component" value="Unassembled WGS sequence"/>
</dbReference>
<dbReference type="EC" id="1.2.1.84" evidence="1"/>
<dbReference type="PANTHER" id="PTHR11011">
    <property type="entry name" value="MALE STERILITY PROTEIN 2-RELATED"/>
    <property type="match status" value="1"/>
</dbReference>
<reference evidence="3 4" key="1">
    <citation type="submission" date="2024-01" db="EMBL/GenBank/DDBJ databases">
        <title>Complete genome of Cladobotryum mycophilum ATHUM6906.</title>
        <authorList>
            <person name="Christinaki A.C."/>
            <person name="Myridakis A.I."/>
            <person name="Kouvelis V.N."/>
        </authorList>
    </citation>
    <scope>NUCLEOTIDE SEQUENCE [LARGE SCALE GENOMIC DNA]</scope>
    <source>
        <strain evidence="3 4">ATHUM6906</strain>
    </source>
</reference>
<comment type="function">
    <text evidence="1">Catalyzes the reduction of fatty acyl-CoA to fatty alcohols.</text>
</comment>
<evidence type="ECO:0000256" key="1">
    <source>
        <dbReference type="RuleBase" id="RU363097"/>
    </source>
</evidence>
<accession>A0ABR0SNF9</accession>
<name>A0ABR0SNF9_9HYPO</name>
<dbReference type="InterPro" id="IPR026055">
    <property type="entry name" value="FAR"/>
</dbReference>
<evidence type="ECO:0000313" key="4">
    <source>
        <dbReference type="Proteomes" id="UP001338125"/>
    </source>
</evidence>
<feature type="domain" description="Thioester reductase (TE)" evidence="2">
    <location>
        <begin position="23"/>
        <end position="245"/>
    </location>
</feature>
<sequence length="413" mass="46233">MSDTNTARDSIHDYYKDRHVFFTGASGMLGTAYMHRLVLDTAVSCVYALVRGGESRLWKHWSTILPSETVEALQQSQKIVVWDGDITLPNCGLSEDQVKTIHDNVSIVVHSASTINLQKPLAGVAPHIIEPSLAMAEMALGCANLTRFVYVSTAFASAFVRTREDGTVEGSDAVIPEGVVPVGTQTSLEDEYSQLLEHGTTEEYELVSFPFPYAYCKQLTERLLARLFQEERAEEKLLILKPSIFGPAESLPYPFYEIPGTTPGTSAAAIFISAFDEVPIDMVVNSLVAHVAFETCGSVNAVNGIDRVEKTEDVFDMVWSKESWKSKKLCDLAKLFRVCGCRFNFARDKTVAIWDRMNAVEKSNWPLEPQMNRTVDERFVGRVKTIRLMLAQLIPRFYNIPSSHIEFFHNAKL</sequence>
<dbReference type="InterPro" id="IPR036291">
    <property type="entry name" value="NAD(P)-bd_dom_sf"/>
</dbReference>
<organism evidence="3 4">
    <name type="scientific">Cladobotryum mycophilum</name>
    <dbReference type="NCBI Taxonomy" id="491253"/>
    <lineage>
        <taxon>Eukaryota</taxon>
        <taxon>Fungi</taxon>
        <taxon>Dikarya</taxon>
        <taxon>Ascomycota</taxon>
        <taxon>Pezizomycotina</taxon>
        <taxon>Sordariomycetes</taxon>
        <taxon>Hypocreomycetidae</taxon>
        <taxon>Hypocreales</taxon>
        <taxon>Hypocreaceae</taxon>
        <taxon>Cladobotryum</taxon>
    </lineage>
</organism>
<keyword evidence="1" id="KW-0443">Lipid metabolism</keyword>
<evidence type="ECO:0000259" key="2">
    <source>
        <dbReference type="Pfam" id="PF07993"/>
    </source>
</evidence>
<protein>
    <recommendedName>
        <fullName evidence="1">Fatty acyl-CoA reductase</fullName>
        <ecNumber evidence="1">1.2.1.84</ecNumber>
    </recommendedName>
</protein>
<keyword evidence="4" id="KW-1185">Reference proteome</keyword>
<keyword evidence="1" id="KW-0444">Lipid biosynthesis</keyword>
<comment type="similarity">
    <text evidence="1">Belongs to the fatty acyl-CoA reductase family.</text>
</comment>
<comment type="caution">
    <text evidence="3">The sequence shown here is derived from an EMBL/GenBank/DDBJ whole genome shotgun (WGS) entry which is preliminary data.</text>
</comment>
<keyword evidence="1" id="KW-0560">Oxidoreductase</keyword>
<dbReference type="SUPFAM" id="SSF51735">
    <property type="entry name" value="NAD(P)-binding Rossmann-fold domains"/>
    <property type="match status" value="1"/>
</dbReference>
<proteinExistence type="inferred from homology"/>
<dbReference type="InterPro" id="IPR013120">
    <property type="entry name" value="FAR_NAD-bd"/>
</dbReference>
<dbReference type="PANTHER" id="PTHR11011:SF45">
    <property type="entry name" value="FATTY ACYL-COA REDUCTASE CG8306-RELATED"/>
    <property type="match status" value="1"/>
</dbReference>